<protein>
    <submittedName>
        <fullName evidence="2">Putative secreted protein</fullName>
    </submittedName>
</protein>
<dbReference type="PROSITE" id="PS51257">
    <property type="entry name" value="PROKAR_LIPOPROTEIN"/>
    <property type="match status" value="1"/>
</dbReference>
<keyword evidence="1" id="KW-0732">Signal</keyword>
<evidence type="ECO:0000256" key="1">
    <source>
        <dbReference type="SAM" id="SignalP"/>
    </source>
</evidence>
<organism evidence="2 3">
    <name type="scientific">Rhodovulum steppense</name>
    <dbReference type="NCBI Taxonomy" id="540251"/>
    <lineage>
        <taxon>Bacteria</taxon>
        <taxon>Pseudomonadati</taxon>
        <taxon>Pseudomonadota</taxon>
        <taxon>Alphaproteobacteria</taxon>
        <taxon>Rhodobacterales</taxon>
        <taxon>Paracoccaceae</taxon>
        <taxon>Rhodovulum</taxon>
    </lineage>
</organism>
<dbReference type="Proteomes" id="UP000295277">
    <property type="component" value="Unassembled WGS sequence"/>
</dbReference>
<dbReference type="AlphaFoldDB" id="A0A4V2R5D6"/>
<name>A0A4V2R5D6_9RHOB</name>
<gene>
    <name evidence="2" type="ORF">EV216_101209</name>
</gene>
<feature type="chain" id="PRO_5020601235" evidence="1">
    <location>
        <begin position="24"/>
        <end position="482"/>
    </location>
</feature>
<evidence type="ECO:0000313" key="2">
    <source>
        <dbReference type="EMBL" id="TCM88194.1"/>
    </source>
</evidence>
<dbReference type="EMBL" id="SLVM01000001">
    <property type="protein sequence ID" value="TCM88194.1"/>
    <property type="molecule type" value="Genomic_DNA"/>
</dbReference>
<dbReference type="RefSeq" id="WP_207893957.1">
    <property type="nucleotide sequence ID" value="NZ_SLVM01000001.1"/>
</dbReference>
<reference evidence="2 3" key="1">
    <citation type="submission" date="2019-03" db="EMBL/GenBank/DDBJ databases">
        <title>Genomic Encyclopedia of Type Strains, Phase IV (KMG-IV): sequencing the most valuable type-strain genomes for metagenomic binning, comparative biology and taxonomic classification.</title>
        <authorList>
            <person name="Goeker M."/>
        </authorList>
    </citation>
    <scope>NUCLEOTIDE SEQUENCE [LARGE SCALE GENOMIC DNA]</scope>
    <source>
        <strain evidence="2 3">DSM 21153</strain>
    </source>
</reference>
<proteinExistence type="predicted"/>
<evidence type="ECO:0000313" key="3">
    <source>
        <dbReference type="Proteomes" id="UP000295277"/>
    </source>
</evidence>
<comment type="caution">
    <text evidence="2">The sequence shown here is derived from an EMBL/GenBank/DDBJ whole genome shotgun (WGS) entry which is preliminary data.</text>
</comment>
<accession>A0A4V2R5D6</accession>
<feature type="signal peptide" evidence="1">
    <location>
        <begin position="1"/>
        <end position="23"/>
    </location>
</feature>
<sequence>MTRILFLTTATLGLVALTPAAQACTLSALTLTCADGTTSTDQRWDQAGLNIHVESGATVSSTGAATPAFRFGGDDITLTNGGLIQNPNTADNNSNNAIEVRGTNQTYINNGTISGGDRGIHSRGGDGGLTVINAEGALIESRRQAVRGGEDYPGTTVINDGVIRSTDGRALQIRGQGSTVINNGALYGGEEVVEARDDFTIINHGLIQIDETVADEDGVQFASGRAENYGRIVGTDDAIDLDEGEVYNAPGGVLLSLGPDDDPNKAAIDLDGEFDNSRDPLRPAGSVRIVNEGYMEGARAISAAYDPTLPDDHVSQARQSVEIVNSGTMVGRGGIAIGLAPTQGDSQLTLMGESRLYGDVLFGAGDDLLGIGTLTSDLLIAGLFDGGAGENTVSLMSYMLTDVLGFEAVDDDTYMLRLMTGQGELAGGFRNWQDWLFADGTRLSTAEFAAALAPAPVPLPAGLPLLLAGLAGFGALRLRARG</sequence>
<keyword evidence="3" id="KW-1185">Reference proteome</keyword>